<gene>
    <name evidence="1" type="ORF">CRV2_00018547</name>
</gene>
<sequence length="82" mass="9297">MMAFFNNCISSLASHGQRFPGIKSYHELYSSVTAAASQLFERERVSNNHSLPLEKELVDCSFITDLSLRKIVKDIFVVLKNC</sequence>
<name>A0ACA9UAY0_BIOOC</name>
<evidence type="ECO:0000313" key="2">
    <source>
        <dbReference type="Proteomes" id="UP000836387"/>
    </source>
</evidence>
<evidence type="ECO:0000313" key="1">
    <source>
        <dbReference type="EMBL" id="CAG9950391.1"/>
    </source>
</evidence>
<reference evidence="1" key="1">
    <citation type="submission" date="2020-04" db="EMBL/GenBank/DDBJ databases">
        <authorList>
            <person name="Broberg M."/>
        </authorList>
    </citation>
    <scope>NUCLEOTIDE SEQUENCE</scope>
</reference>
<accession>A0ACA9UAY0</accession>
<keyword evidence="2" id="KW-1185">Reference proteome</keyword>
<protein>
    <submittedName>
        <fullName evidence="1">Uncharacterized protein</fullName>
    </submittedName>
</protein>
<dbReference type="Proteomes" id="UP000836387">
    <property type="component" value="Unassembled WGS sequence"/>
</dbReference>
<proteinExistence type="predicted"/>
<organism evidence="1 2">
    <name type="scientific">Clonostachys rosea f. rosea IK726</name>
    <dbReference type="NCBI Taxonomy" id="1349383"/>
    <lineage>
        <taxon>Eukaryota</taxon>
        <taxon>Fungi</taxon>
        <taxon>Dikarya</taxon>
        <taxon>Ascomycota</taxon>
        <taxon>Pezizomycotina</taxon>
        <taxon>Sordariomycetes</taxon>
        <taxon>Hypocreomycetidae</taxon>
        <taxon>Hypocreales</taxon>
        <taxon>Bionectriaceae</taxon>
        <taxon>Clonostachys</taxon>
    </lineage>
</organism>
<dbReference type="EMBL" id="CADEHS020000167">
    <property type="protein sequence ID" value="CAG9950391.1"/>
    <property type="molecule type" value="Genomic_DNA"/>
</dbReference>
<reference evidence="1" key="2">
    <citation type="submission" date="2021-10" db="EMBL/GenBank/DDBJ databases">
        <authorList>
            <person name="Piombo E."/>
        </authorList>
    </citation>
    <scope>NUCLEOTIDE SEQUENCE</scope>
</reference>
<comment type="caution">
    <text evidence="1">The sequence shown here is derived from an EMBL/GenBank/DDBJ whole genome shotgun (WGS) entry which is preliminary data.</text>
</comment>